<evidence type="ECO:0000313" key="8">
    <source>
        <dbReference type="Proteomes" id="UP000321436"/>
    </source>
</evidence>
<dbReference type="PANTHER" id="PTHR37422:SF13">
    <property type="entry name" value="LIPOPOLYSACCHARIDE BIOSYNTHESIS PROTEIN PA4999-RELATED"/>
    <property type="match status" value="1"/>
</dbReference>
<feature type="transmembrane region" description="Helical" evidence="5">
    <location>
        <begin position="214"/>
        <end position="247"/>
    </location>
</feature>
<feature type="transmembrane region" description="Helical" evidence="5">
    <location>
        <begin position="59"/>
        <end position="76"/>
    </location>
</feature>
<evidence type="ECO:0000259" key="6">
    <source>
        <dbReference type="Pfam" id="PF04932"/>
    </source>
</evidence>
<dbReference type="OrthoDB" id="783093at2"/>
<proteinExistence type="predicted"/>
<dbReference type="PANTHER" id="PTHR37422">
    <property type="entry name" value="TEICHURONIC ACID BIOSYNTHESIS PROTEIN TUAE"/>
    <property type="match status" value="1"/>
</dbReference>
<feature type="transmembrane region" description="Helical" evidence="5">
    <location>
        <begin position="398"/>
        <end position="417"/>
    </location>
</feature>
<feature type="transmembrane region" description="Helical" evidence="5">
    <location>
        <begin position="303"/>
        <end position="320"/>
    </location>
</feature>
<comment type="caution">
    <text evidence="7">The sequence shown here is derived from an EMBL/GenBank/DDBJ whole genome shotgun (WGS) entry which is preliminary data.</text>
</comment>
<name>A0A512RRM9_9BACT</name>
<feature type="transmembrane region" description="Helical" evidence="5">
    <location>
        <begin position="34"/>
        <end position="52"/>
    </location>
</feature>
<reference evidence="7 8" key="1">
    <citation type="submission" date="2019-07" db="EMBL/GenBank/DDBJ databases">
        <title>Whole genome shotgun sequence of Chitinophaga cymbidii NBRC 109752.</title>
        <authorList>
            <person name="Hosoyama A."/>
            <person name="Uohara A."/>
            <person name="Ohji S."/>
            <person name="Ichikawa N."/>
        </authorList>
    </citation>
    <scope>NUCLEOTIDE SEQUENCE [LARGE SCALE GENOMIC DNA]</scope>
    <source>
        <strain evidence="7 8">NBRC 109752</strain>
    </source>
</reference>
<evidence type="ECO:0000256" key="2">
    <source>
        <dbReference type="ARBA" id="ARBA00022692"/>
    </source>
</evidence>
<keyword evidence="2 5" id="KW-0812">Transmembrane</keyword>
<evidence type="ECO:0000256" key="4">
    <source>
        <dbReference type="ARBA" id="ARBA00023136"/>
    </source>
</evidence>
<evidence type="ECO:0000313" key="7">
    <source>
        <dbReference type="EMBL" id="GEP98358.1"/>
    </source>
</evidence>
<sequence length="479" mass="53720">MSNALKYTIRFTTYLLWALMIPGVAYLASLDFKISVALVGGIVGLGVVALCLLNFKLGYYIYITITLILPMLEKLYGTQISGGVVMDLLLLCTLAGSIFDQRKTGIKKIQWGKDPYLICTYLYILALMIQIANPYGANIFAWLFFMRVVLRAYIFLYLGLRVFSNREDVKTFFKYWLTICTLAAIYACIQQHYALLPFERAFAAKYPELFKTTIILAGIRIFSFMSDAAAFGIIMACNIVVIAILLTAKFATIGISRKLLLLVSLALHFLALGYSGTRTGYVMVPVGMMLFFLANMQKRNTILIAMGASLVALVILFGPFHGNPTIVRVRTAFLGKKQDASMDVRDENRHKVQPYIYSHPIGGGVMTTGVNSLKFHRGHQNANVQTDNGYLRAALETGWLGVLMLVAQFFFLIRMGVRNFFRLENELDKLFMIGIAAAIFEISLAQYTQEASTLIESSIMYNAFIAILLKMKYLYTLNA</sequence>
<gene>
    <name evidence="7" type="ORF">CCY01nite_46180</name>
</gene>
<comment type="subcellular location">
    <subcellularLocation>
        <location evidence="1">Membrane</location>
        <topology evidence="1">Multi-pass membrane protein</topology>
    </subcellularLocation>
</comment>
<dbReference type="RefSeq" id="WP_146866844.1">
    <property type="nucleotide sequence ID" value="NZ_BKAU01000006.1"/>
</dbReference>
<feature type="transmembrane region" description="Helical" evidence="5">
    <location>
        <begin position="115"/>
        <end position="133"/>
    </location>
</feature>
<dbReference type="AlphaFoldDB" id="A0A512RRM9"/>
<feature type="transmembrane region" description="Helical" evidence="5">
    <location>
        <begin position="172"/>
        <end position="194"/>
    </location>
</feature>
<feature type="transmembrane region" description="Helical" evidence="5">
    <location>
        <begin position="7"/>
        <end position="28"/>
    </location>
</feature>
<feature type="transmembrane region" description="Helical" evidence="5">
    <location>
        <begin position="259"/>
        <end position="274"/>
    </location>
</feature>
<dbReference type="Proteomes" id="UP000321436">
    <property type="component" value="Unassembled WGS sequence"/>
</dbReference>
<evidence type="ECO:0000256" key="5">
    <source>
        <dbReference type="SAM" id="Phobius"/>
    </source>
</evidence>
<feature type="transmembrane region" description="Helical" evidence="5">
    <location>
        <begin position="139"/>
        <end position="160"/>
    </location>
</feature>
<protein>
    <recommendedName>
        <fullName evidence="6">O-antigen ligase-related domain-containing protein</fullName>
    </recommendedName>
</protein>
<evidence type="ECO:0000256" key="1">
    <source>
        <dbReference type="ARBA" id="ARBA00004141"/>
    </source>
</evidence>
<evidence type="ECO:0000256" key="3">
    <source>
        <dbReference type="ARBA" id="ARBA00022989"/>
    </source>
</evidence>
<keyword evidence="8" id="KW-1185">Reference proteome</keyword>
<dbReference type="EMBL" id="BKAU01000006">
    <property type="protein sequence ID" value="GEP98358.1"/>
    <property type="molecule type" value="Genomic_DNA"/>
</dbReference>
<dbReference type="InterPro" id="IPR051533">
    <property type="entry name" value="WaaL-like"/>
</dbReference>
<organism evidence="7 8">
    <name type="scientific">Chitinophaga cymbidii</name>
    <dbReference type="NCBI Taxonomy" id="1096750"/>
    <lineage>
        <taxon>Bacteria</taxon>
        <taxon>Pseudomonadati</taxon>
        <taxon>Bacteroidota</taxon>
        <taxon>Chitinophagia</taxon>
        <taxon>Chitinophagales</taxon>
        <taxon>Chitinophagaceae</taxon>
        <taxon>Chitinophaga</taxon>
    </lineage>
</organism>
<keyword evidence="4 5" id="KW-0472">Membrane</keyword>
<feature type="domain" description="O-antigen ligase-related" evidence="6">
    <location>
        <begin position="264"/>
        <end position="406"/>
    </location>
</feature>
<dbReference type="Pfam" id="PF04932">
    <property type="entry name" value="Wzy_C"/>
    <property type="match status" value="1"/>
</dbReference>
<accession>A0A512RRM9</accession>
<dbReference type="GO" id="GO:0016020">
    <property type="term" value="C:membrane"/>
    <property type="evidence" value="ECO:0007669"/>
    <property type="project" value="UniProtKB-SubCell"/>
</dbReference>
<keyword evidence="3 5" id="KW-1133">Transmembrane helix</keyword>
<dbReference type="InterPro" id="IPR007016">
    <property type="entry name" value="O-antigen_ligase-rel_domated"/>
</dbReference>
<feature type="transmembrane region" description="Helical" evidence="5">
    <location>
        <begin position="82"/>
        <end position="99"/>
    </location>
</feature>